<evidence type="ECO:0000313" key="8">
    <source>
        <dbReference type="EMBL" id="TKW61547.1"/>
    </source>
</evidence>
<keyword evidence="5" id="KW-0963">Cytoplasm</keyword>
<comment type="function">
    <text evidence="1 5">Peptide chain release factor 1 directs the termination of translation in response to the peptide chain termination codons UAG and UAA.</text>
</comment>
<name>A0A6N4RCU6_BLAVI</name>
<dbReference type="SMART" id="SM00937">
    <property type="entry name" value="PCRF"/>
    <property type="match status" value="1"/>
</dbReference>
<dbReference type="Gene3D" id="6.10.140.1950">
    <property type="match status" value="1"/>
</dbReference>
<organism evidence="8 9">
    <name type="scientific">Blastochloris viridis</name>
    <name type="common">Rhodopseudomonas viridis</name>
    <dbReference type="NCBI Taxonomy" id="1079"/>
    <lineage>
        <taxon>Bacteria</taxon>
        <taxon>Pseudomonadati</taxon>
        <taxon>Pseudomonadota</taxon>
        <taxon>Alphaproteobacteria</taxon>
        <taxon>Hyphomicrobiales</taxon>
        <taxon>Blastochloridaceae</taxon>
        <taxon>Blastochloris</taxon>
    </lineage>
</organism>
<feature type="domain" description="Prokaryotic-type class I peptide chain release factors" evidence="7">
    <location>
        <begin position="229"/>
        <end position="245"/>
    </location>
</feature>
<dbReference type="SUPFAM" id="SSF75620">
    <property type="entry name" value="Release factor"/>
    <property type="match status" value="1"/>
</dbReference>
<protein>
    <recommendedName>
        <fullName evidence="5 6">Peptide chain release factor 1</fullName>
        <shortName evidence="5">RF-1</shortName>
    </recommendedName>
</protein>
<comment type="subcellular location">
    <subcellularLocation>
        <location evidence="5">Cytoplasm</location>
    </subcellularLocation>
</comment>
<keyword evidence="3 5" id="KW-0488">Methylation</keyword>
<keyword evidence="4 5" id="KW-0648">Protein biosynthesis</keyword>
<accession>A0A6N4RCU6</accession>
<reference evidence="8 9" key="1">
    <citation type="journal article" date="2017" name="Nat. Commun.">
        <title>In situ click chemistry generation of cyclooxygenase-2 inhibitors.</title>
        <authorList>
            <person name="Bhardwaj A."/>
            <person name="Kaur J."/>
            <person name="Wuest M."/>
            <person name="Wuest F."/>
        </authorList>
    </citation>
    <scope>NUCLEOTIDE SEQUENCE [LARGE SCALE GENOMIC DNA]</scope>
    <source>
        <strain evidence="8">S2_018_000_R2_106</strain>
    </source>
</reference>
<dbReference type="InterPro" id="IPR004373">
    <property type="entry name" value="RF-1"/>
</dbReference>
<comment type="caution">
    <text evidence="8">The sequence shown here is derived from an EMBL/GenBank/DDBJ whole genome shotgun (WGS) entry which is preliminary data.</text>
</comment>
<evidence type="ECO:0000256" key="6">
    <source>
        <dbReference type="NCBIfam" id="TIGR00019"/>
    </source>
</evidence>
<evidence type="ECO:0000256" key="2">
    <source>
        <dbReference type="ARBA" id="ARBA00010835"/>
    </source>
</evidence>
<dbReference type="Pfam" id="PF00472">
    <property type="entry name" value="RF-1"/>
    <property type="match status" value="1"/>
</dbReference>
<dbReference type="EMBL" id="VAFM01000001">
    <property type="protein sequence ID" value="TKW61547.1"/>
    <property type="molecule type" value="Genomic_DNA"/>
</dbReference>
<dbReference type="AlphaFoldDB" id="A0A6N4RCU6"/>
<dbReference type="InterPro" id="IPR005139">
    <property type="entry name" value="PCRF"/>
</dbReference>
<evidence type="ECO:0000256" key="1">
    <source>
        <dbReference type="ARBA" id="ARBA00002986"/>
    </source>
</evidence>
<dbReference type="InterPro" id="IPR000352">
    <property type="entry name" value="Pep_chain_release_fac_I"/>
</dbReference>
<dbReference type="Gene3D" id="3.30.70.1660">
    <property type="match status" value="2"/>
</dbReference>
<proteinExistence type="inferred from homology"/>
<dbReference type="GO" id="GO:0016149">
    <property type="term" value="F:translation release factor activity, codon specific"/>
    <property type="evidence" value="ECO:0007669"/>
    <property type="project" value="UniProtKB-UniRule"/>
</dbReference>
<dbReference type="PANTHER" id="PTHR43804:SF7">
    <property type="entry name" value="LD18447P"/>
    <property type="match status" value="1"/>
</dbReference>
<dbReference type="Proteomes" id="UP000320948">
    <property type="component" value="Unassembled WGS sequence"/>
</dbReference>
<feature type="modified residue" description="N5-methylglutamine" evidence="5">
    <location>
        <position position="236"/>
    </location>
</feature>
<dbReference type="GO" id="GO:0005737">
    <property type="term" value="C:cytoplasm"/>
    <property type="evidence" value="ECO:0007669"/>
    <property type="project" value="UniProtKB-SubCell"/>
</dbReference>
<comment type="similarity">
    <text evidence="2 5">Belongs to the prokaryotic/mitochondrial release factor family.</text>
</comment>
<dbReference type="FunFam" id="3.30.160.20:FF:000004">
    <property type="entry name" value="Peptide chain release factor 1"/>
    <property type="match status" value="1"/>
</dbReference>
<evidence type="ECO:0000256" key="3">
    <source>
        <dbReference type="ARBA" id="ARBA00022481"/>
    </source>
</evidence>
<dbReference type="InterPro" id="IPR045853">
    <property type="entry name" value="Pep_chain_release_fac_I_sf"/>
</dbReference>
<evidence type="ECO:0000313" key="9">
    <source>
        <dbReference type="Proteomes" id="UP000320948"/>
    </source>
</evidence>
<comment type="PTM">
    <text evidence="5">Methylated by PrmC. Methylation increases the termination efficiency of RF1.</text>
</comment>
<evidence type="ECO:0000256" key="5">
    <source>
        <dbReference type="HAMAP-Rule" id="MF_00093"/>
    </source>
</evidence>
<dbReference type="PROSITE" id="PS00745">
    <property type="entry name" value="RF_PROK_I"/>
    <property type="match status" value="1"/>
</dbReference>
<sequence length="361" mass="40146">MDLREQGTKILERFAAVERDLQDPNVVSDIGKMTSLNREYADLKDVVEAFKAYIKMLDQKEEAQQLMADASADKDFKDLAQMDYEEAIERIPVMEDELKIMLLPKDEDDGRNVMLEIRAGTGGDEAGIFAGDLFKMYTALAAVLGWRVEIQDASEAEKGGYREIIARISGQNVFRQLKFEGGVHRVQRVPATETQGRVHTSAATVAVLPEAEEVDVKIEDKDLRIDVFRSSGPGGQSVNTTDSAVRITHIPTGLSVACQDEKSQLKNKDKAMKILRSRLLAAKREEAAAARGAQRSAMVGSGDRSEKIRTYNYPQNRVSDHRIELTLHNLPDIMMGGKNLIELLNALQRADEAERLAALTE</sequence>
<evidence type="ECO:0000256" key="4">
    <source>
        <dbReference type="ARBA" id="ARBA00022917"/>
    </source>
</evidence>
<dbReference type="HAMAP" id="MF_00093">
    <property type="entry name" value="Rel_fac_1"/>
    <property type="match status" value="1"/>
</dbReference>
<dbReference type="NCBIfam" id="TIGR00019">
    <property type="entry name" value="prfA"/>
    <property type="match status" value="1"/>
</dbReference>
<dbReference type="Gene3D" id="3.30.160.20">
    <property type="match status" value="1"/>
</dbReference>
<dbReference type="NCBIfam" id="NF001859">
    <property type="entry name" value="PRK00591.1"/>
    <property type="match status" value="1"/>
</dbReference>
<evidence type="ECO:0000259" key="7">
    <source>
        <dbReference type="PROSITE" id="PS00745"/>
    </source>
</evidence>
<dbReference type="InterPro" id="IPR050057">
    <property type="entry name" value="Prokaryotic/Mito_RF"/>
</dbReference>
<dbReference type="Pfam" id="PF03462">
    <property type="entry name" value="PCRF"/>
    <property type="match status" value="1"/>
</dbReference>
<gene>
    <name evidence="5 8" type="primary">prfA</name>
    <name evidence="8" type="ORF">DI628_02680</name>
</gene>
<dbReference type="FunFam" id="3.30.70.1660:FF:000002">
    <property type="entry name" value="Peptide chain release factor 1"/>
    <property type="match status" value="1"/>
</dbReference>
<dbReference type="PANTHER" id="PTHR43804">
    <property type="entry name" value="LD18447P"/>
    <property type="match status" value="1"/>
</dbReference>